<keyword evidence="2" id="KW-0479">Metal-binding</keyword>
<keyword evidence="7" id="KW-0010">Activator</keyword>
<evidence type="ECO:0000256" key="2">
    <source>
        <dbReference type="ARBA" id="ARBA00022723"/>
    </source>
</evidence>
<evidence type="ECO:0000256" key="5">
    <source>
        <dbReference type="ARBA" id="ARBA00023015"/>
    </source>
</evidence>
<dbReference type="InterPro" id="IPR013088">
    <property type="entry name" value="Znf_NHR/GATA"/>
</dbReference>
<comment type="similarity">
    <text evidence="1">Belongs to the type IV zinc-finger family. Class A subfamily.</text>
</comment>
<dbReference type="Pfam" id="PF00320">
    <property type="entry name" value="GATA"/>
    <property type="match status" value="1"/>
</dbReference>
<dbReference type="PANTHER" id="PTHR45658:SF102">
    <property type="entry name" value="GATA TRANSCRIPTION FACTOR 29"/>
    <property type="match status" value="1"/>
</dbReference>
<organism evidence="11 12">
    <name type="scientific">Rubus argutus</name>
    <name type="common">Southern blackberry</name>
    <dbReference type="NCBI Taxonomy" id="59490"/>
    <lineage>
        <taxon>Eukaryota</taxon>
        <taxon>Viridiplantae</taxon>
        <taxon>Streptophyta</taxon>
        <taxon>Embryophyta</taxon>
        <taxon>Tracheophyta</taxon>
        <taxon>Spermatophyta</taxon>
        <taxon>Magnoliopsida</taxon>
        <taxon>eudicotyledons</taxon>
        <taxon>Gunneridae</taxon>
        <taxon>Pentapetalae</taxon>
        <taxon>rosids</taxon>
        <taxon>fabids</taxon>
        <taxon>Rosales</taxon>
        <taxon>Rosaceae</taxon>
        <taxon>Rosoideae</taxon>
        <taxon>Rosoideae incertae sedis</taxon>
        <taxon>Rubus</taxon>
    </lineage>
</organism>
<dbReference type="PROSITE" id="PS50114">
    <property type="entry name" value="GATA_ZN_FINGER_2"/>
    <property type="match status" value="1"/>
</dbReference>
<evidence type="ECO:0000313" key="11">
    <source>
        <dbReference type="EMBL" id="KAK9907023.1"/>
    </source>
</evidence>
<evidence type="ECO:0000256" key="7">
    <source>
        <dbReference type="ARBA" id="ARBA00023159"/>
    </source>
</evidence>
<keyword evidence="4" id="KW-0862">Zinc</keyword>
<comment type="caution">
    <text evidence="11">The sequence shown here is derived from an EMBL/GenBank/DDBJ whole genome shotgun (WGS) entry which is preliminary data.</text>
</comment>
<dbReference type="AlphaFoldDB" id="A0AAW1VQ65"/>
<evidence type="ECO:0000256" key="6">
    <source>
        <dbReference type="ARBA" id="ARBA00023125"/>
    </source>
</evidence>
<evidence type="ECO:0000259" key="10">
    <source>
        <dbReference type="PROSITE" id="PS50114"/>
    </source>
</evidence>
<feature type="domain" description="GATA-type" evidence="10">
    <location>
        <begin position="108"/>
        <end position="144"/>
    </location>
</feature>
<keyword evidence="6" id="KW-0238">DNA-binding</keyword>
<dbReference type="InterPro" id="IPR051140">
    <property type="entry name" value="GATA_TF"/>
</dbReference>
<name>A0AAW1VQ65_RUBAR</name>
<accession>A0AAW1VQ65</accession>
<dbReference type="GO" id="GO:0008270">
    <property type="term" value="F:zinc ion binding"/>
    <property type="evidence" value="ECO:0007669"/>
    <property type="project" value="UniProtKB-KW"/>
</dbReference>
<reference evidence="11 12" key="1">
    <citation type="journal article" date="2023" name="G3 (Bethesda)">
        <title>A chromosome-length genome assembly and annotation of blackberry (Rubus argutus, cv. 'Hillquist').</title>
        <authorList>
            <person name="Bruna T."/>
            <person name="Aryal R."/>
            <person name="Dudchenko O."/>
            <person name="Sargent D.J."/>
            <person name="Mead D."/>
            <person name="Buti M."/>
            <person name="Cavallini A."/>
            <person name="Hytonen T."/>
            <person name="Andres J."/>
            <person name="Pham M."/>
            <person name="Weisz D."/>
            <person name="Mascagni F."/>
            <person name="Usai G."/>
            <person name="Natali L."/>
            <person name="Bassil N."/>
            <person name="Fernandez G.E."/>
            <person name="Lomsadze A."/>
            <person name="Armour M."/>
            <person name="Olukolu B."/>
            <person name="Poorten T."/>
            <person name="Britton C."/>
            <person name="Davik J."/>
            <person name="Ashrafi H."/>
            <person name="Aiden E.L."/>
            <person name="Borodovsky M."/>
            <person name="Worthington M."/>
        </authorList>
    </citation>
    <scope>NUCLEOTIDE SEQUENCE [LARGE SCALE GENOMIC DNA]</scope>
    <source>
        <strain evidence="11">PI 553951</strain>
    </source>
</reference>
<evidence type="ECO:0000256" key="9">
    <source>
        <dbReference type="PROSITE-ProRule" id="PRU00094"/>
    </source>
</evidence>
<dbReference type="GO" id="GO:0043565">
    <property type="term" value="F:sequence-specific DNA binding"/>
    <property type="evidence" value="ECO:0007669"/>
    <property type="project" value="InterPro"/>
</dbReference>
<dbReference type="SMART" id="SM00401">
    <property type="entry name" value="ZnF_GATA"/>
    <property type="match status" value="1"/>
</dbReference>
<keyword evidence="12" id="KW-1185">Reference proteome</keyword>
<dbReference type="GO" id="GO:0030154">
    <property type="term" value="P:cell differentiation"/>
    <property type="evidence" value="ECO:0007669"/>
    <property type="project" value="TreeGrafter"/>
</dbReference>
<sequence length="224" mass="24952">MALHGPDEFLADVSEDRDYPGLLVPATVKLAKEEKLEWQSNKDAFHAVETRMLSNAQQQNHRVSASGVEAGIGKSLLRSMPARKCKKNSAKVKNKPGRLCPEDSAKVKRIERECTHCGITQTPQWRHGPLGRMTLCNACGVRYKCGRLCPEYRPANSPTFSGKLHSNAHRKVMEMRKQKYGTVSKPVNICVTTSALTKSHKDLFPAVTTVNILEQSSRNVIAER</sequence>
<dbReference type="GO" id="GO:0005634">
    <property type="term" value="C:nucleus"/>
    <property type="evidence" value="ECO:0007669"/>
    <property type="project" value="TreeGrafter"/>
</dbReference>
<evidence type="ECO:0000256" key="3">
    <source>
        <dbReference type="ARBA" id="ARBA00022771"/>
    </source>
</evidence>
<keyword evidence="5" id="KW-0805">Transcription regulation</keyword>
<gene>
    <name evidence="11" type="ORF">M0R45_002520</name>
</gene>
<dbReference type="InterPro" id="IPR000679">
    <property type="entry name" value="Znf_GATA"/>
</dbReference>
<proteinExistence type="inferred from homology"/>
<keyword evidence="3 9" id="KW-0863">Zinc-finger</keyword>
<dbReference type="EMBL" id="JBEDUW010000046">
    <property type="protein sequence ID" value="KAK9907023.1"/>
    <property type="molecule type" value="Genomic_DNA"/>
</dbReference>
<evidence type="ECO:0000313" key="12">
    <source>
        <dbReference type="Proteomes" id="UP001457282"/>
    </source>
</evidence>
<dbReference type="FunFam" id="3.30.50.10:FF:000038">
    <property type="entry name" value="GATA transcription factor 14"/>
    <property type="match status" value="1"/>
</dbReference>
<dbReference type="Gene3D" id="3.30.50.10">
    <property type="entry name" value="Erythroid Transcription Factor GATA-1, subunit A"/>
    <property type="match status" value="1"/>
</dbReference>
<evidence type="ECO:0000256" key="1">
    <source>
        <dbReference type="ARBA" id="ARBA00005694"/>
    </source>
</evidence>
<dbReference type="CDD" id="cd00202">
    <property type="entry name" value="ZnF_GATA"/>
    <property type="match status" value="1"/>
</dbReference>
<keyword evidence="8" id="KW-0804">Transcription</keyword>
<dbReference type="PANTHER" id="PTHR45658">
    <property type="entry name" value="GATA TRANSCRIPTION FACTOR"/>
    <property type="match status" value="1"/>
</dbReference>
<dbReference type="SUPFAM" id="SSF57716">
    <property type="entry name" value="Glucocorticoid receptor-like (DNA-binding domain)"/>
    <property type="match status" value="1"/>
</dbReference>
<dbReference type="Proteomes" id="UP001457282">
    <property type="component" value="Unassembled WGS sequence"/>
</dbReference>
<dbReference type="GO" id="GO:0006355">
    <property type="term" value="P:regulation of DNA-templated transcription"/>
    <property type="evidence" value="ECO:0007669"/>
    <property type="project" value="InterPro"/>
</dbReference>
<evidence type="ECO:0000256" key="4">
    <source>
        <dbReference type="ARBA" id="ARBA00022833"/>
    </source>
</evidence>
<evidence type="ECO:0000256" key="8">
    <source>
        <dbReference type="ARBA" id="ARBA00023163"/>
    </source>
</evidence>
<protein>
    <recommendedName>
        <fullName evidence="10">GATA-type domain-containing protein</fullName>
    </recommendedName>
</protein>